<evidence type="ECO:0000259" key="3">
    <source>
        <dbReference type="Pfam" id="PF07687"/>
    </source>
</evidence>
<comment type="cofactor">
    <cofactor evidence="2">
        <name>Mn(2+)</name>
        <dbReference type="ChEBI" id="CHEBI:29035"/>
    </cofactor>
    <text evidence="2">The Mn(2+) ion enhances activity.</text>
</comment>
<feature type="domain" description="Peptidase M20 dimerisation" evidence="3">
    <location>
        <begin position="198"/>
        <end position="289"/>
    </location>
</feature>
<dbReference type="Pfam" id="PF07687">
    <property type="entry name" value="M20_dimer"/>
    <property type="match status" value="1"/>
</dbReference>
<dbReference type="PANTHER" id="PTHR11014:SF63">
    <property type="entry name" value="METALLOPEPTIDASE, PUTATIVE (AFU_ORTHOLOGUE AFUA_6G09600)-RELATED"/>
    <property type="match status" value="1"/>
</dbReference>
<dbReference type="PIRSF" id="PIRSF005962">
    <property type="entry name" value="Pept_M20D_amidohydro"/>
    <property type="match status" value="1"/>
</dbReference>
<dbReference type="PANTHER" id="PTHR11014">
    <property type="entry name" value="PEPTIDASE M20 FAMILY MEMBER"/>
    <property type="match status" value="1"/>
</dbReference>
<feature type="binding site" evidence="2">
    <location>
        <position position="146"/>
    </location>
    <ligand>
        <name>Mn(2+)</name>
        <dbReference type="ChEBI" id="CHEBI:29035"/>
        <label>2</label>
    </ligand>
</feature>
<keyword evidence="2" id="KW-0464">Manganese</keyword>
<feature type="binding site" evidence="2">
    <location>
        <position position="372"/>
    </location>
    <ligand>
        <name>Mn(2+)</name>
        <dbReference type="ChEBI" id="CHEBI:29035"/>
        <label>2</label>
    </ligand>
</feature>
<dbReference type="InterPro" id="IPR002933">
    <property type="entry name" value="Peptidase_M20"/>
</dbReference>
<organism evidence="4 5">
    <name type="scientific">Marinococcus luteus</name>
    <dbReference type="NCBI Taxonomy" id="1122204"/>
    <lineage>
        <taxon>Bacteria</taxon>
        <taxon>Bacillati</taxon>
        <taxon>Bacillota</taxon>
        <taxon>Bacilli</taxon>
        <taxon>Bacillales</taxon>
        <taxon>Bacillaceae</taxon>
        <taxon>Marinococcus</taxon>
    </lineage>
</organism>
<dbReference type="InterPro" id="IPR017439">
    <property type="entry name" value="Amidohydrolase"/>
</dbReference>
<proteinExistence type="predicted"/>
<dbReference type="SUPFAM" id="SSF55031">
    <property type="entry name" value="Bacterial exopeptidase dimerisation domain"/>
    <property type="match status" value="1"/>
</dbReference>
<dbReference type="InterPro" id="IPR011650">
    <property type="entry name" value="Peptidase_M20_dimer"/>
</dbReference>
<dbReference type="Pfam" id="PF01546">
    <property type="entry name" value="Peptidase_M20"/>
    <property type="match status" value="1"/>
</dbReference>
<dbReference type="GO" id="GO:0050118">
    <property type="term" value="F:N-acetyldiaminopimelate deacetylase activity"/>
    <property type="evidence" value="ECO:0007669"/>
    <property type="project" value="UniProtKB-ARBA"/>
</dbReference>
<feature type="binding site" evidence="2">
    <location>
        <position position="110"/>
    </location>
    <ligand>
        <name>Mn(2+)</name>
        <dbReference type="ChEBI" id="CHEBI:29035"/>
        <label>2</label>
    </ligand>
</feature>
<dbReference type="SUPFAM" id="SSF53187">
    <property type="entry name" value="Zn-dependent exopeptidases"/>
    <property type="match status" value="1"/>
</dbReference>
<keyword evidence="1 4" id="KW-0378">Hydrolase</keyword>
<dbReference type="Gene3D" id="3.40.630.10">
    <property type="entry name" value="Zn peptidases"/>
    <property type="match status" value="1"/>
</dbReference>
<sequence>MTIATQTIKEEAEAIRERLVEWRRGLHRRPELSFEEYETAAFIKETLAGLQHLTVYSGREETGLDTAVIAELGAGDGPLVILRADIDALPIQEENDCDYASTHEGKMHACGHDAHTAMLLGACFVLHKQQEHVHGTIRFIFQPAEEDTDEYGSTGSPYLIRRGWLEGARAAFALHMDPEFTPGHVRLQEGPSMAGIDTFEGVIRASGGHGAYPHLATDPVWISTFVMQAMQGIISRRTSPLEPAVVSIGELKAGASTNVIPDEVRIRGTMRSYSDATRRRLREELQQAFRIAETMNASQEVTIAEGEPALVNSPEAVKIYRDVLEELYPETIIHEESYGMGGEDFSYMARQVPSCMMFLGAGYPDRADSGLHMPQFDIEETILPIGASLLAGAAVQYMTKHKTD</sequence>
<keyword evidence="5" id="KW-1185">Reference proteome</keyword>
<evidence type="ECO:0000313" key="5">
    <source>
        <dbReference type="Proteomes" id="UP000199488"/>
    </source>
</evidence>
<dbReference type="Proteomes" id="UP000199488">
    <property type="component" value="Unassembled WGS sequence"/>
</dbReference>
<dbReference type="FunFam" id="3.30.70.360:FF:000001">
    <property type="entry name" value="N-acetyldiaminopimelate deacetylase"/>
    <property type="match status" value="1"/>
</dbReference>
<keyword evidence="2" id="KW-0479">Metal-binding</keyword>
<reference evidence="4 5" key="1">
    <citation type="submission" date="2016-10" db="EMBL/GenBank/DDBJ databases">
        <authorList>
            <person name="de Groot N.N."/>
        </authorList>
    </citation>
    <scope>NUCLEOTIDE SEQUENCE [LARGE SCALE GENOMIC DNA]</scope>
    <source>
        <strain evidence="4 5">DSM 23126</strain>
    </source>
</reference>
<evidence type="ECO:0000313" key="4">
    <source>
        <dbReference type="EMBL" id="SDW15595.1"/>
    </source>
</evidence>
<protein>
    <submittedName>
        <fullName evidence="4">Amidohydrolase</fullName>
    </submittedName>
</protein>
<feature type="binding site" evidence="2">
    <location>
        <position position="112"/>
    </location>
    <ligand>
        <name>Mn(2+)</name>
        <dbReference type="ChEBI" id="CHEBI:29035"/>
        <label>2</label>
    </ligand>
</feature>
<dbReference type="OrthoDB" id="9776731at2"/>
<dbReference type="GO" id="GO:0019877">
    <property type="term" value="P:diaminopimelate biosynthetic process"/>
    <property type="evidence" value="ECO:0007669"/>
    <property type="project" value="UniProtKB-ARBA"/>
</dbReference>
<gene>
    <name evidence="4" type="ORF">SAMN05421781_0640</name>
</gene>
<feature type="binding site" evidence="2">
    <location>
        <position position="175"/>
    </location>
    <ligand>
        <name>Mn(2+)</name>
        <dbReference type="ChEBI" id="CHEBI:29035"/>
        <label>2</label>
    </ligand>
</feature>
<dbReference type="InterPro" id="IPR036264">
    <property type="entry name" value="Bact_exopeptidase_dim_dom"/>
</dbReference>
<dbReference type="NCBIfam" id="TIGR01891">
    <property type="entry name" value="amidohydrolases"/>
    <property type="match status" value="1"/>
</dbReference>
<evidence type="ECO:0000256" key="1">
    <source>
        <dbReference type="ARBA" id="ARBA00022801"/>
    </source>
</evidence>
<dbReference type="GO" id="GO:0046872">
    <property type="term" value="F:metal ion binding"/>
    <property type="evidence" value="ECO:0007669"/>
    <property type="project" value="UniProtKB-KW"/>
</dbReference>
<name>A0A1H2R8F3_9BACI</name>
<accession>A0A1H2R8F3</accession>
<dbReference type="RefSeq" id="WP_091611048.1">
    <property type="nucleotide sequence ID" value="NZ_FNNC01000001.1"/>
</dbReference>
<dbReference type="AlphaFoldDB" id="A0A1H2R8F3"/>
<dbReference type="Gene3D" id="3.30.70.360">
    <property type="match status" value="1"/>
</dbReference>
<dbReference type="STRING" id="1122204.SAMN05421781_0640"/>
<dbReference type="EMBL" id="FNNC01000001">
    <property type="protein sequence ID" value="SDW15595.1"/>
    <property type="molecule type" value="Genomic_DNA"/>
</dbReference>
<evidence type="ECO:0000256" key="2">
    <source>
        <dbReference type="PIRSR" id="PIRSR005962-1"/>
    </source>
</evidence>